<dbReference type="NCBIfam" id="TIGR00046">
    <property type="entry name" value="RsmE family RNA methyltransferase"/>
    <property type="match status" value="1"/>
</dbReference>
<dbReference type="SUPFAM" id="SSF75217">
    <property type="entry name" value="alpha/beta knot"/>
    <property type="match status" value="1"/>
</dbReference>
<dbReference type="KEGG" id="scn:Solca_3723"/>
<evidence type="ECO:0000256" key="9">
    <source>
        <dbReference type="ARBA" id="ARBA00047944"/>
    </source>
</evidence>
<comment type="function">
    <text evidence="8 10">Specifically methylates the N3 position of the uracil ring of uridine 1498 (m3U1498) in 16S rRNA. Acts on the fully assembled 30S ribosomal subunit.</text>
</comment>
<dbReference type="InterPro" id="IPR029026">
    <property type="entry name" value="tRNA_m1G_MTases_N"/>
</dbReference>
<reference evidence="13" key="1">
    <citation type="submission" date="2012-02" db="EMBL/GenBank/DDBJ databases">
        <title>The complete genome of Solitalea canadensis DSM 3403.</title>
        <authorList>
            <consortium name="US DOE Joint Genome Institute (JGI-PGF)"/>
            <person name="Lucas S."/>
            <person name="Copeland A."/>
            <person name="Lapidus A."/>
            <person name="Glavina del Rio T."/>
            <person name="Dalin E."/>
            <person name="Tice H."/>
            <person name="Bruce D."/>
            <person name="Goodwin L."/>
            <person name="Pitluck S."/>
            <person name="Peters L."/>
            <person name="Ovchinnikova G."/>
            <person name="Lu M."/>
            <person name="Kyrpides N."/>
            <person name="Mavromatis K."/>
            <person name="Ivanova N."/>
            <person name="Brettin T."/>
            <person name="Detter J.C."/>
            <person name="Han C."/>
            <person name="Larimer F."/>
            <person name="Land M."/>
            <person name="Hauser L."/>
            <person name="Markowitz V."/>
            <person name="Cheng J.-F."/>
            <person name="Hugenholtz P."/>
            <person name="Woyke T."/>
            <person name="Wu D."/>
            <person name="Spring S."/>
            <person name="Schroeder M."/>
            <person name="Kopitz M."/>
            <person name="Brambilla E."/>
            <person name="Klenk H.-P."/>
            <person name="Eisen J.A."/>
        </authorList>
    </citation>
    <scope>NUCLEOTIDE SEQUENCE</scope>
    <source>
        <strain evidence="13">DSM 3403</strain>
    </source>
</reference>
<dbReference type="EMBL" id="CP003349">
    <property type="protein sequence ID" value="AFD08723.1"/>
    <property type="molecule type" value="Genomic_DNA"/>
</dbReference>
<gene>
    <name evidence="13" type="ordered locus">Solca_3723</name>
</gene>
<evidence type="ECO:0000256" key="8">
    <source>
        <dbReference type="ARBA" id="ARBA00025699"/>
    </source>
</evidence>
<keyword evidence="4 10" id="KW-0698">rRNA processing</keyword>
<evidence type="ECO:0000259" key="11">
    <source>
        <dbReference type="Pfam" id="PF04452"/>
    </source>
</evidence>
<dbReference type="Proteomes" id="UP000007590">
    <property type="component" value="Chromosome"/>
</dbReference>
<dbReference type="SUPFAM" id="SSF88697">
    <property type="entry name" value="PUA domain-like"/>
    <property type="match status" value="1"/>
</dbReference>
<dbReference type="InterPro" id="IPR015947">
    <property type="entry name" value="PUA-like_sf"/>
</dbReference>
<dbReference type="InterPro" id="IPR006700">
    <property type="entry name" value="RsmE"/>
</dbReference>
<dbReference type="GO" id="GO:0070042">
    <property type="term" value="F:rRNA (uridine-N3-)-methyltransferase activity"/>
    <property type="evidence" value="ECO:0007669"/>
    <property type="project" value="TreeGrafter"/>
</dbReference>
<dbReference type="EC" id="2.1.1.193" evidence="10"/>
<evidence type="ECO:0000256" key="6">
    <source>
        <dbReference type="ARBA" id="ARBA00022679"/>
    </source>
</evidence>
<dbReference type="Pfam" id="PF20260">
    <property type="entry name" value="PUA_4"/>
    <property type="match status" value="1"/>
</dbReference>
<dbReference type="RefSeq" id="WP_014681946.1">
    <property type="nucleotide sequence ID" value="NC_017770.1"/>
</dbReference>
<evidence type="ECO:0000256" key="3">
    <source>
        <dbReference type="ARBA" id="ARBA00022490"/>
    </source>
</evidence>
<keyword evidence="3 10" id="KW-0963">Cytoplasm</keyword>
<dbReference type="eggNOG" id="COG1385">
    <property type="taxonomic scope" value="Bacteria"/>
</dbReference>
<keyword evidence="6 10" id="KW-0808">Transferase</keyword>
<dbReference type="PANTHER" id="PTHR30027:SF3">
    <property type="entry name" value="16S RRNA (URACIL(1498)-N(3))-METHYLTRANSFERASE"/>
    <property type="match status" value="1"/>
</dbReference>
<evidence type="ECO:0000313" key="13">
    <source>
        <dbReference type="EMBL" id="AFD08723.1"/>
    </source>
</evidence>
<keyword evidence="14" id="KW-1185">Reference proteome</keyword>
<sequence>MHLFYTPDISADYYQLNEEESKHCVRVLRLNNGDIVYLIDGVGGFYKTEITDAHPKRCTLHVLEKQSDFGKRNFYLHIAIAPTKNIERIEWFLEKATEIGIDEITPIICQRSERKEIKTDRLNKIIVSAIKQSLKAFKPKLNVSTDFKQFIVQSKLKSKYIAHCLENDRQSLRQSYKANEEVLLLIGPEGDFTPAEIELALQNGFVPVTLGESRLRTETAGVVACTQLNFINEI</sequence>
<dbReference type="GO" id="GO:0070475">
    <property type="term" value="P:rRNA base methylation"/>
    <property type="evidence" value="ECO:0007669"/>
    <property type="project" value="TreeGrafter"/>
</dbReference>
<organism evidence="13 14">
    <name type="scientific">Solitalea canadensis (strain ATCC 29591 / DSM 3403 / JCM 21819 / LMG 8368 / NBRC 15130 / NCIMB 12057 / USAM 9D)</name>
    <name type="common">Flexibacter canadensis</name>
    <dbReference type="NCBI Taxonomy" id="929556"/>
    <lineage>
        <taxon>Bacteria</taxon>
        <taxon>Pseudomonadati</taxon>
        <taxon>Bacteroidota</taxon>
        <taxon>Sphingobacteriia</taxon>
        <taxon>Sphingobacteriales</taxon>
        <taxon>Sphingobacteriaceae</taxon>
        <taxon>Solitalea</taxon>
    </lineage>
</organism>
<dbReference type="Gene3D" id="3.40.1280.10">
    <property type="match status" value="1"/>
</dbReference>
<dbReference type="InterPro" id="IPR046886">
    <property type="entry name" value="RsmE_MTase_dom"/>
</dbReference>
<protein>
    <recommendedName>
        <fullName evidence="10">Ribosomal RNA small subunit methyltransferase E</fullName>
        <ecNumber evidence="10">2.1.1.193</ecNumber>
    </recommendedName>
</protein>
<comment type="similarity">
    <text evidence="2 10">Belongs to the RNA methyltransferase RsmE family.</text>
</comment>
<dbReference type="PIRSF" id="PIRSF015601">
    <property type="entry name" value="MTase_slr0722"/>
    <property type="match status" value="1"/>
</dbReference>
<dbReference type="InterPro" id="IPR029028">
    <property type="entry name" value="Alpha/beta_knot_MTases"/>
</dbReference>
<evidence type="ECO:0000256" key="4">
    <source>
        <dbReference type="ARBA" id="ARBA00022552"/>
    </source>
</evidence>
<evidence type="ECO:0000256" key="1">
    <source>
        <dbReference type="ARBA" id="ARBA00004496"/>
    </source>
</evidence>
<dbReference type="Gene3D" id="2.40.240.20">
    <property type="entry name" value="Hypothetical PUA domain-like, domain 1"/>
    <property type="match status" value="1"/>
</dbReference>
<name>H8KMC8_SOLCM</name>
<feature type="domain" description="Ribosomal RNA small subunit methyltransferase E methyltransferase" evidence="11">
    <location>
        <begin position="75"/>
        <end position="228"/>
    </location>
</feature>
<dbReference type="OrthoDB" id="9815641at2"/>
<comment type="subcellular location">
    <subcellularLocation>
        <location evidence="1 10">Cytoplasm</location>
    </subcellularLocation>
</comment>
<accession>H8KMC8</accession>
<dbReference type="GO" id="GO:0005737">
    <property type="term" value="C:cytoplasm"/>
    <property type="evidence" value="ECO:0007669"/>
    <property type="project" value="UniProtKB-SubCell"/>
</dbReference>
<dbReference type="InterPro" id="IPR046887">
    <property type="entry name" value="RsmE_PUA-like"/>
</dbReference>
<keyword evidence="7 10" id="KW-0949">S-adenosyl-L-methionine</keyword>
<comment type="catalytic activity">
    <reaction evidence="9 10">
        <text>uridine(1498) in 16S rRNA + S-adenosyl-L-methionine = N(3)-methyluridine(1498) in 16S rRNA + S-adenosyl-L-homocysteine + H(+)</text>
        <dbReference type="Rhea" id="RHEA:42920"/>
        <dbReference type="Rhea" id="RHEA-COMP:10283"/>
        <dbReference type="Rhea" id="RHEA-COMP:10284"/>
        <dbReference type="ChEBI" id="CHEBI:15378"/>
        <dbReference type="ChEBI" id="CHEBI:57856"/>
        <dbReference type="ChEBI" id="CHEBI:59789"/>
        <dbReference type="ChEBI" id="CHEBI:65315"/>
        <dbReference type="ChEBI" id="CHEBI:74502"/>
        <dbReference type="EC" id="2.1.1.193"/>
    </reaction>
</comment>
<dbReference type="STRING" id="929556.Solca_3723"/>
<evidence type="ECO:0000256" key="2">
    <source>
        <dbReference type="ARBA" id="ARBA00005528"/>
    </source>
</evidence>
<dbReference type="AlphaFoldDB" id="H8KMC8"/>
<dbReference type="CDD" id="cd18084">
    <property type="entry name" value="RsmE-like"/>
    <property type="match status" value="1"/>
</dbReference>
<feature type="domain" description="Ribosomal RNA small subunit methyltransferase E PUA-like" evidence="12">
    <location>
        <begin position="16"/>
        <end position="62"/>
    </location>
</feature>
<evidence type="ECO:0000256" key="5">
    <source>
        <dbReference type="ARBA" id="ARBA00022603"/>
    </source>
</evidence>
<evidence type="ECO:0000256" key="10">
    <source>
        <dbReference type="PIRNR" id="PIRNR015601"/>
    </source>
</evidence>
<evidence type="ECO:0000313" key="14">
    <source>
        <dbReference type="Proteomes" id="UP000007590"/>
    </source>
</evidence>
<keyword evidence="5 10" id="KW-0489">Methyltransferase</keyword>
<dbReference type="Pfam" id="PF04452">
    <property type="entry name" value="Methyltrans_RNA"/>
    <property type="match status" value="1"/>
</dbReference>
<dbReference type="NCBIfam" id="NF008702">
    <property type="entry name" value="PRK11713.6-1"/>
    <property type="match status" value="1"/>
</dbReference>
<evidence type="ECO:0000259" key="12">
    <source>
        <dbReference type="Pfam" id="PF20260"/>
    </source>
</evidence>
<proteinExistence type="inferred from homology"/>
<dbReference type="HOGENOM" id="CLU_067442_4_1_10"/>
<dbReference type="PANTHER" id="PTHR30027">
    <property type="entry name" value="RIBOSOMAL RNA SMALL SUBUNIT METHYLTRANSFERASE E"/>
    <property type="match status" value="1"/>
</dbReference>
<evidence type="ECO:0000256" key="7">
    <source>
        <dbReference type="ARBA" id="ARBA00022691"/>
    </source>
</evidence>